<name>A0A8X7YCL7_POPTO</name>
<gene>
    <name evidence="1" type="ORF">POTOM_048172</name>
</gene>
<evidence type="ECO:0000313" key="1">
    <source>
        <dbReference type="EMBL" id="KAG6748256.1"/>
    </source>
</evidence>
<dbReference type="AlphaFoldDB" id="A0A8X7YCL7"/>
<comment type="caution">
    <text evidence="1">The sequence shown here is derived from an EMBL/GenBank/DDBJ whole genome shotgun (WGS) entry which is preliminary data.</text>
</comment>
<keyword evidence="2" id="KW-1185">Reference proteome</keyword>
<protein>
    <submittedName>
        <fullName evidence="1">Uncharacterized protein</fullName>
    </submittedName>
</protein>
<proteinExistence type="predicted"/>
<accession>A0A8X7YCL7</accession>
<sequence>MALHALLLKRHMLFKKMGMTQGDGTYLEGDLALEGTGEDWKLDVEWHMPCSHQRMMGLAYGVWGHSLAYKESKEPENFQGAS</sequence>
<dbReference type="EMBL" id="JAAWWB010000028">
    <property type="protein sequence ID" value="KAG6748256.1"/>
    <property type="molecule type" value="Genomic_DNA"/>
</dbReference>
<organism evidence="1 2">
    <name type="scientific">Populus tomentosa</name>
    <name type="common">Chinese white poplar</name>
    <dbReference type="NCBI Taxonomy" id="118781"/>
    <lineage>
        <taxon>Eukaryota</taxon>
        <taxon>Viridiplantae</taxon>
        <taxon>Streptophyta</taxon>
        <taxon>Embryophyta</taxon>
        <taxon>Tracheophyta</taxon>
        <taxon>Spermatophyta</taxon>
        <taxon>Magnoliopsida</taxon>
        <taxon>eudicotyledons</taxon>
        <taxon>Gunneridae</taxon>
        <taxon>Pentapetalae</taxon>
        <taxon>rosids</taxon>
        <taxon>fabids</taxon>
        <taxon>Malpighiales</taxon>
        <taxon>Salicaceae</taxon>
        <taxon>Saliceae</taxon>
        <taxon>Populus</taxon>
    </lineage>
</organism>
<evidence type="ECO:0000313" key="2">
    <source>
        <dbReference type="Proteomes" id="UP000886885"/>
    </source>
</evidence>
<dbReference type="Proteomes" id="UP000886885">
    <property type="component" value="Chromosome 14D"/>
</dbReference>
<reference evidence="1" key="1">
    <citation type="journal article" date="2020" name="bioRxiv">
        <title>Hybrid origin of Populus tomentosa Carr. identified through genome sequencing and phylogenomic analysis.</title>
        <authorList>
            <person name="An X."/>
            <person name="Gao K."/>
            <person name="Chen Z."/>
            <person name="Li J."/>
            <person name="Yang X."/>
            <person name="Yang X."/>
            <person name="Zhou J."/>
            <person name="Guo T."/>
            <person name="Zhao T."/>
            <person name="Huang S."/>
            <person name="Miao D."/>
            <person name="Khan W.U."/>
            <person name="Rao P."/>
            <person name="Ye M."/>
            <person name="Lei B."/>
            <person name="Liao W."/>
            <person name="Wang J."/>
            <person name="Ji L."/>
            <person name="Li Y."/>
            <person name="Guo B."/>
            <person name="Mustafa N.S."/>
            <person name="Li S."/>
            <person name="Yun Q."/>
            <person name="Keller S.R."/>
            <person name="Mao J."/>
            <person name="Zhang R."/>
            <person name="Strauss S.H."/>
        </authorList>
    </citation>
    <scope>NUCLEOTIDE SEQUENCE</scope>
    <source>
        <strain evidence="1">GM15</strain>
        <tissue evidence="1">Leaf</tissue>
    </source>
</reference>